<reference evidence="3 4" key="1">
    <citation type="submission" date="2013-12" db="EMBL/GenBank/DDBJ databases">
        <authorList>
            <person name="Cubeta M."/>
            <person name="Pakala S."/>
            <person name="Fedorova N."/>
            <person name="Thomas E."/>
            <person name="Dean R."/>
            <person name="Jabaji S."/>
            <person name="Neate S."/>
            <person name="Toda T."/>
            <person name="Tavantzis S."/>
            <person name="Vilgalys R."/>
            <person name="Bharathan N."/>
            <person name="Pakala S."/>
            <person name="Losada L.S."/>
            <person name="Zafar N."/>
            <person name="Nierman W."/>
        </authorList>
    </citation>
    <scope>NUCLEOTIDE SEQUENCE [LARGE SCALE GENOMIC DNA]</scope>
    <source>
        <strain evidence="3 4">123E</strain>
    </source>
</reference>
<accession>A0A074RJU8</accession>
<comment type="caution">
    <text evidence="3">The sequence shown here is derived from an EMBL/GenBank/DDBJ whole genome shotgun (WGS) entry which is preliminary data.</text>
</comment>
<evidence type="ECO:0000313" key="4">
    <source>
        <dbReference type="Proteomes" id="UP000027456"/>
    </source>
</evidence>
<sequence>MHRDISDGNVLMLDVEKAFSRKEWLESRVAHSRIQEAALIESEAKLRSIIEEIGHRDPTGMLSDFDLYAIHSSVSEPITTTTTVSPVTTEPTTSRSSRRRFEEDAPLESASKKRKTNSYTTAPVASAPTEGQDRSEESSPQTLSQLDKRKLIDFRTGTPAFMSISVLAVKAGMRYHHHYFDDLESFFWLMLWSVCAHLDDGKRHPSPRAQDLLNELNRGELYPMSVSKMGLLTIFMDMERAEDTLAEYANEWALDPMFLQVLTGMSSLLFRFTSTSGRKRAEGSPGTIFGKVVRIFLDALGPE</sequence>
<keyword evidence="4" id="KW-1185">Reference proteome</keyword>
<dbReference type="PANTHER" id="PTHR38248:SF2">
    <property type="entry name" value="FUNK1 11"/>
    <property type="match status" value="1"/>
</dbReference>
<organism evidence="3 4">
    <name type="scientific">Rhizoctonia solani 123E</name>
    <dbReference type="NCBI Taxonomy" id="1423351"/>
    <lineage>
        <taxon>Eukaryota</taxon>
        <taxon>Fungi</taxon>
        <taxon>Dikarya</taxon>
        <taxon>Basidiomycota</taxon>
        <taxon>Agaricomycotina</taxon>
        <taxon>Agaricomycetes</taxon>
        <taxon>Cantharellales</taxon>
        <taxon>Ceratobasidiaceae</taxon>
        <taxon>Rhizoctonia</taxon>
    </lineage>
</organism>
<dbReference type="EMBL" id="AZST01002386">
    <property type="protein sequence ID" value="KEP45003.1"/>
    <property type="molecule type" value="Genomic_DNA"/>
</dbReference>
<dbReference type="PANTHER" id="PTHR38248">
    <property type="entry name" value="FUNK1 6"/>
    <property type="match status" value="1"/>
</dbReference>
<protein>
    <submittedName>
        <fullName evidence="3">Putative kinase domain protein</fullName>
    </submittedName>
</protein>
<evidence type="ECO:0000256" key="1">
    <source>
        <dbReference type="SAM" id="MobiDB-lite"/>
    </source>
</evidence>
<dbReference type="Proteomes" id="UP000027456">
    <property type="component" value="Unassembled WGS sequence"/>
</dbReference>
<feature type="domain" description="Fungal-type protein kinase" evidence="2">
    <location>
        <begin position="153"/>
        <end position="193"/>
    </location>
</feature>
<dbReference type="GO" id="GO:0016301">
    <property type="term" value="F:kinase activity"/>
    <property type="evidence" value="ECO:0007669"/>
    <property type="project" value="UniProtKB-KW"/>
</dbReference>
<evidence type="ECO:0000313" key="3">
    <source>
        <dbReference type="EMBL" id="KEP45003.1"/>
    </source>
</evidence>
<keyword evidence="3" id="KW-0418">Kinase</keyword>
<keyword evidence="3" id="KW-0808">Transferase</keyword>
<dbReference type="STRING" id="1423351.A0A074RJU8"/>
<gene>
    <name evidence="3" type="ORF">V565_331760</name>
</gene>
<dbReference type="HOGENOM" id="CLU_883341_0_0_1"/>
<evidence type="ECO:0000259" key="2">
    <source>
        <dbReference type="Pfam" id="PF17667"/>
    </source>
</evidence>
<name>A0A074RJU8_9AGAM</name>
<dbReference type="OrthoDB" id="2747778at2759"/>
<dbReference type="Pfam" id="PF17667">
    <property type="entry name" value="Pkinase_fungal"/>
    <property type="match status" value="1"/>
</dbReference>
<feature type="compositionally biased region" description="Low complexity" evidence="1">
    <location>
        <begin position="79"/>
        <end position="95"/>
    </location>
</feature>
<proteinExistence type="predicted"/>
<feature type="region of interest" description="Disordered" evidence="1">
    <location>
        <begin position="79"/>
        <end position="144"/>
    </location>
</feature>
<dbReference type="AlphaFoldDB" id="A0A074RJU8"/>
<dbReference type="InterPro" id="IPR040976">
    <property type="entry name" value="Pkinase_fungal"/>
</dbReference>